<comment type="caution">
    <text evidence="7">The sequence shown here is derived from an EMBL/GenBank/DDBJ whole genome shotgun (WGS) entry which is preliminary data.</text>
</comment>
<dbReference type="InterPro" id="IPR033764">
    <property type="entry name" value="Sdr_B"/>
</dbReference>
<dbReference type="InterPro" id="IPR051417">
    <property type="entry name" value="SDr/BOS_complex"/>
</dbReference>
<name>A0A4Q1CN42_9BACT</name>
<evidence type="ECO:0000313" key="8">
    <source>
        <dbReference type="Proteomes" id="UP000290204"/>
    </source>
</evidence>
<feature type="domain" description="SD-repeat containing protein B" evidence="6">
    <location>
        <begin position="1610"/>
        <end position="1694"/>
    </location>
</feature>
<dbReference type="SUPFAM" id="SSF117074">
    <property type="entry name" value="Hypothetical protein PA1324"/>
    <property type="match status" value="13"/>
</dbReference>
<accession>A0A4Q1CN42</accession>
<dbReference type="GO" id="GO:0005576">
    <property type="term" value="C:extracellular region"/>
    <property type="evidence" value="ECO:0007669"/>
    <property type="project" value="UniProtKB-SubCell"/>
</dbReference>
<dbReference type="Proteomes" id="UP000290204">
    <property type="component" value="Unassembled WGS sequence"/>
</dbReference>
<feature type="domain" description="SD-repeat containing protein B" evidence="6">
    <location>
        <begin position="993"/>
        <end position="1101"/>
    </location>
</feature>
<feature type="signal peptide" evidence="5">
    <location>
        <begin position="1"/>
        <end position="38"/>
    </location>
</feature>
<evidence type="ECO:0000256" key="5">
    <source>
        <dbReference type="SAM" id="SignalP"/>
    </source>
</evidence>
<keyword evidence="8" id="KW-1185">Reference proteome</keyword>
<feature type="domain" description="SD-repeat containing protein B" evidence="6">
    <location>
        <begin position="857"/>
        <end position="956"/>
    </location>
</feature>
<organism evidence="7 8">
    <name type="scientific">Lacibacter luteus</name>
    <dbReference type="NCBI Taxonomy" id="2508719"/>
    <lineage>
        <taxon>Bacteria</taxon>
        <taxon>Pseudomonadati</taxon>
        <taxon>Bacteroidota</taxon>
        <taxon>Chitinophagia</taxon>
        <taxon>Chitinophagales</taxon>
        <taxon>Chitinophagaceae</taxon>
        <taxon>Lacibacter</taxon>
    </lineage>
</organism>
<dbReference type="Gene3D" id="2.60.120.260">
    <property type="entry name" value="Galactose-binding domain-like"/>
    <property type="match status" value="2"/>
</dbReference>
<feature type="chain" id="PRO_5020850307" description="SD-repeat containing protein B domain-containing protein" evidence="5">
    <location>
        <begin position="39"/>
        <end position="2118"/>
    </location>
</feature>
<feature type="domain" description="SD-repeat containing protein B" evidence="6">
    <location>
        <begin position="607"/>
        <end position="705"/>
    </location>
</feature>
<dbReference type="InterPro" id="IPR013783">
    <property type="entry name" value="Ig-like_fold"/>
</dbReference>
<gene>
    <name evidence="7" type="ORF">ESA94_05620</name>
</gene>
<keyword evidence="3 5" id="KW-0732">Signal</keyword>
<dbReference type="PANTHER" id="PTHR23303">
    <property type="entry name" value="CARBOXYPEPTIDASE REGULATORY REGION-CONTAINING"/>
    <property type="match status" value="1"/>
</dbReference>
<evidence type="ECO:0000259" key="6">
    <source>
        <dbReference type="Pfam" id="PF17210"/>
    </source>
</evidence>
<protein>
    <recommendedName>
        <fullName evidence="6">SD-repeat containing protein B domain-containing protein</fullName>
    </recommendedName>
</protein>
<evidence type="ECO:0000256" key="4">
    <source>
        <dbReference type="SAM" id="MobiDB-lite"/>
    </source>
</evidence>
<sequence length="2118" mass="216135">MKQFLPYKRNCMGAAIKNLHLLFTLSIALFVSTNVANAQCTCTGNIVVNPSFESGTTGWSWSGGSFNAGTGAIACGSKSGDFQISNTSSNWVSQTIGTDLAPGTKINASVYAGTHNNSYYHQVAIDFFDANWNWISNSKVEVNKVLSTSPVGPQLYTWSGTVPVGTKYTNVSFSGNGDWIKTDQWCVTLTPPAGGSIGDRVWLDADGDGLQDASETSGIAGVTVQLKNSLGSVIATTTTNASGNYLFTGLAAGNYTVVFPTSISGAVVTPQNVGLDDNVDSDASQTTGATSTITLATNQNITNVDAGYCPTTLSLGNRVWYDTNNDGINSNENGIPNLTVYLYKDDNNDNVADAAAIATAVTDANGYYMFSNLAPGNYIVGAVTPAGYMSSLVNGGDPDDNNNSDDNGEVTVGAETRGLAITLVAGTEPLVDGNTNSNSNITYDFGFLPDCNCTSSSSNLLINGSFENGTTGWSASGGSVSSGTGYVACGAANGFNSWSSGTSRVWQDVAVAAGSTVVFKGFAGVHTAGLTCSPKLSLIFYNSSNTVISQNDVVVTRDVDKYFGQLEQYSITAVAPAGTVKVRVQSAITCNYMKLDALCLTATAPLALGDRVFFDLNDNGTRDGSETGLAGVTVKLYADNNNDNIADGAALQTTTTDANGFYRFSNLTAGNYIVGVVVPAGYRSSTLTGVDPDNNVDLDDNGNNTLISGEIRGNAVTLSAGSEPQESGNFNNTYDFGFTGTGSIGDFVWNDLNANGIQDAGEPGLSGVTVTLTYPGGTTVTATTDANGAYQFNNLPPGTYSISFSTPSGYIAGSANQGADDAKDSDPVSGTVSGIVLTAGQNNTTIDAGFVNNQLVLGNFVWYDKDNDGVQDAGEPGIAGVTVNLYKDANGDNIADGAAVATTTTNASGLYSFTGLTAGNYIVGVVLPSGYAASAVSSATPNNDVNTDNNGVTTASGEVRSNYITLSTAGEPTTDGDDANGNLTLDFGLRGTASIGDYVWNDLNGNGIQNTGEPGLSGVTVTLTYPDGTTVTTTTDGSGAYLFANLAPGTYSVAFATPNGSIASPSNAGADDTKDSDPVSGVVSGITLTAGQTNTTIDAGFQSNGLNLGNFVWYDRNNNGVQDAGEPGIAGATVKLYADANLDNIADGAALQTTTTDANGIYSFTGLTPGNYIAGVVLPAGYAASSVSSSTPNNDVNTDNNGVTTTSGEVRSNYITLITASEPTTDGDGSNGNLTLDFGLKGTGSIGDFVWNDLNGDGIQNAGEPGLSAVTVTLTYPGGATATTTTDANGAYQFTNLAPGTYSVSFTTPSGYIAAPANQGADDAKDSDPVSGTVAGIVLTAGQTNTTIDAGFVSNQLTLGNFVWYDKDNDGVQDAGELGIAAVTVNLYKDANGDNVADGAAVATTTTNASGIYNFSGLTPGNYIAGVVLPAGYAPSSVSSTTPNNDINTDNNGVTTAAGEVRSNYITLTTAGEPTTDGDGSNGNLTLDFGLRGTASIGDFVWNDLNGDGIQTAGEPGIAGVTVTLTTAGGTVLETTTTNASGFYQFSNLLPGTYNVVFATPTGFVASAANAGADDTKDSDPVSGTVTGVVLNADENDNTVDAGFQSNQLKVGNYVWYDKNNNGFQDADETGIAGVSVKLYVDADANNIPDAAAIASTTTDANGLYSFSGLTPGNYIVGITAPSGYAMAFTTLSSLLPNNDNNTDNNGITIIGTEITSNYITLITNSEPVTDGDGNNGNLTLDFGLKGTGSIGDLVWDDLNANGKQDAGEPGIAGVTVTLTYPGGSTTSVITDATGTYLFSNLAPGSYSVSFDKPLGYIETTANQVADDTKDSDVISGSVSNVTLTAGQTNFTVDAGYYKPASIGDFVWNDLNANGIQDAGEPGIAGATVNLTGTDATGAAVNLTVSTEADGSYSFSSLLPGTYNVSFVTPAGYVTATSNAGADDTKDSDPVSGAVNGITLISGQNNATVDAGFIQQTPIVLSGHVFYDDNGMSDGFVNGTSVIPSGINAVLYDPLTNTVVAVQPVPGYGQPGAGTFSFNVLTYSTYRVLITTANPAVGSQAPVTSVLPASFRSTGETIGTAAGNDGTIDGKSSIINTTNQNIIEVNFAIKRVVLIVVD</sequence>
<feature type="domain" description="SD-repeat containing protein B" evidence="6">
    <location>
        <begin position="314"/>
        <end position="408"/>
    </location>
</feature>
<evidence type="ECO:0000256" key="1">
    <source>
        <dbReference type="ARBA" id="ARBA00004613"/>
    </source>
</evidence>
<evidence type="ECO:0000313" key="7">
    <source>
        <dbReference type="EMBL" id="RXK62480.1"/>
    </source>
</evidence>
<dbReference type="OrthoDB" id="671260at2"/>
<feature type="domain" description="SD-repeat containing protein B" evidence="6">
    <location>
        <begin position="743"/>
        <end position="850"/>
    </location>
</feature>
<dbReference type="Gene3D" id="2.60.40.10">
    <property type="entry name" value="Immunoglobulins"/>
    <property type="match status" value="13"/>
</dbReference>
<feature type="domain" description="SD-repeat containing protein B" evidence="6">
    <location>
        <begin position="1107"/>
        <end position="1207"/>
    </location>
</feature>
<dbReference type="EMBL" id="SDHW01000001">
    <property type="protein sequence ID" value="RXK62480.1"/>
    <property type="molecule type" value="Genomic_DNA"/>
</dbReference>
<feature type="region of interest" description="Disordered" evidence="4">
    <location>
        <begin position="1187"/>
        <end position="1207"/>
    </location>
</feature>
<feature type="domain" description="SD-repeat containing protein B" evidence="6">
    <location>
        <begin position="196"/>
        <end position="308"/>
    </location>
</feature>
<feature type="domain" description="SD-repeat containing protein B" evidence="6">
    <location>
        <begin position="1358"/>
        <end position="1458"/>
    </location>
</feature>
<feature type="domain" description="SD-repeat containing protein B" evidence="6">
    <location>
        <begin position="1750"/>
        <end position="1857"/>
    </location>
</feature>
<dbReference type="Pfam" id="PF17210">
    <property type="entry name" value="SdrD_B"/>
    <property type="match status" value="13"/>
</dbReference>
<keyword evidence="2" id="KW-0964">Secreted</keyword>
<feature type="domain" description="SD-repeat containing protein B" evidence="6">
    <location>
        <begin position="1861"/>
        <end position="1973"/>
    </location>
</feature>
<evidence type="ECO:0000256" key="3">
    <source>
        <dbReference type="ARBA" id="ARBA00022729"/>
    </source>
</evidence>
<evidence type="ECO:0000256" key="2">
    <source>
        <dbReference type="ARBA" id="ARBA00022525"/>
    </source>
</evidence>
<feature type="domain" description="SD-repeat containing protein B" evidence="6">
    <location>
        <begin position="1495"/>
        <end position="1604"/>
    </location>
</feature>
<dbReference type="RefSeq" id="WP_129129851.1">
    <property type="nucleotide sequence ID" value="NZ_SDHW01000001.1"/>
</dbReference>
<comment type="subcellular location">
    <subcellularLocation>
        <location evidence="1">Secreted</location>
    </subcellularLocation>
</comment>
<reference evidence="7 8" key="1">
    <citation type="submission" date="2019-01" db="EMBL/GenBank/DDBJ databases">
        <title>Lacibacter sp. strain TTM-7.</title>
        <authorList>
            <person name="Chen W.-M."/>
        </authorList>
    </citation>
    <scope>NUCLEOTIDE SEQUENCE [LARGE SCALE GENOMIC DNA]</scope>
    <source>
        <strain evidence="7 8">TTM-7</strain>
    </source>
</reference>
<feature type="domain" description="SD-repeat containing protein B" evidence="6">
    <location>
        <begin position="1245"/>
        <end position="1352"/>
    </location>
</feature>
<proteinExistence type="predicted"/>
<dbReference type="PANTHER" id="PTHR23303:SF15">
    <property type="entry name" value="COLOSSIN-A"/>
    <property type="match status" value="1"/>
</dbReference>